<name>A0A1M5UDV9_9EURY</name>
<dbReference type="RefSeq" id="WP_073311049.1">
    <property type="nucleotide sequence ID" value="NZ_FQWV01000010.1"/>
</dbReference>
<dbReference type="InterPro" id="IPR000700">
    <property type="entry name" value="PAS-assoc_C"/>
</dbReference>
<evidence type="ECO:0000256" key="5">
    <source>
        <dbReference type="ARBA" id="ARBA00023163"/>
    </source>
</evidence>
<dbReference type="SMART" id="SM00086">
    <property type="entry name" value="PAC"/>
    <property type="match status" value="1"/>
</dbReference>
<accession>A0A1M5UDV9</accession>
<keyword evidence="4" id="KW-0805">Transcription regulation</keyword>
<dbReference type="SUPFAM" id="SSF55785">
    <property type="entry name" value="PYP-like sensor domain (PAS domain)"/>
    <property type="match status" value="1"/>
</dbReference>
<feature type="region of interest" description="Disordered" evidence="6">
    <location>
        <begin position="1"/>
        <end position="33"/>
    </location>
</feature>
<evidence type="ECO:0000256" key="6">
    <source>
        <dbReference type="SAM" id="MobiDB-lite"/>
    </source>
</evidence>
<keyword evidence="1" id="KW-0285">Flavoprotein</keyword>
<gene>
    <name evidence="9" type="ORF">SAMN05443636_2997</name>
</gene>
<evidence type="ECO:0000256" key="1">
    <source>
        <dbReference type="ARBA" id="ARBA00022630"/>
    </source>
</evidence>
<dbReference type="InterPro" id="IPR000014">
    <property type="entry name" value="PAS"/>
</dbReference>
<dbReference type="InterPro" id="IPR001610">
    <property type="entry name" value="PAC"/>
</dbReference>
<evidence type="ECO:0000259" key="7">
    <source>
        <dbReference type="PROSITE" id="PS50112"/>
    </source>
</evidence>
<dbReference type="EMBL" id="FQWV01000010">
    <property type="protein sequence ID" value="SHH61245.1"/>
    <property type="molecule type" value="Genomic_DNA"/>
</dbReference>
<feature type="domain" description="PAS" evidence="7">
    <location>
        <begin position="35"/>
        <end position="108"/>
    </location>
</feature>
<evidence type="ECO:0000256" key="4">
    <source>
        <dbReference type="ARBA" id="ARBA00023015"/>
    </source>
</evidence>
<dbReference type="InterPro" id="IPR031803">
    <property type="entry name" value="BAT_GAF/HTH-assoc"/>
</dbReference>
<dbReference type="InterPro" id="IPR029016">
    <property type="entry name" value="GAF-like_dom_sf"/>
</dbReference>
<keyword evidence="10" id="KW-1185">Reference proteome</keyword>
<dbReference type="PROSITE" id="PS50113">
    <property type="entry name" value="PAC"/>
    <property type="match status" value="1"/>
</dbReference>
<reference evidence="9 10" key="1">
    <citation type="submission" date="2016-11" db="EMBL/GenBank/DDBJ databases">
        <authorList>
            <person name="Jaros S."/>
            <person name="Januszkiewicz K."/>
            <person name="Wedrychowicz H."/>
        </authorList>
    </citation>
    <scope>NUCLEOTIDE SEQUENCE [LARGE SCALE GENOMIC DNA]</scope>
    <source>
        <strain evidence="9 10">DSM 9297</strain>
    </source>
</reference>
<evidence type="ECO:0000259" key="8">
    <source>
        <dbReference type="PROSITE" id="PS50113"/>
    </source>
</evidence>
<dbReference type="NCBIfam" id="TIGR00229">
    <property type="entry name" value="sensory_box"/>
    <property type="match status" value="1"/>
</dbReference>
<keyword evidence="2" id="KW-0288">FMN</keyword>
<dbReference type="PANTHER" id="PTHR47429:SF2">
    <property type="entry name" value="PROTEIN TWIN LOV 1"/>
    <property type="match status" value="1"/>
</dbReference>
<dbReference type="PANTHER" id="PTHR47429">
    <property type="entry name" value="PROTEIN TWIN LOV 1"/>
    <property type="match status" value="1"/>
</dbReference>
<dbReference type="Pfam" id="PF13426">
    <property type="entry name" value="PAS_9"/>
    <property type="match status" value="1"/>
</dbReference>
<evidence type="ECO:0000313" key="9">
    <source>
        <dbReference type="EMBL" id="SHH61245.1"/>
    </source>
</evidence>
<feature type="domain" description="PAC" evidence="8">
    <location>
        <begin position="111"/>
        <end position="163"/>
    </location>
</feature>
<organism evidence="9 10">
    <name type="scientific">Halobaculum gomorrense</name>
    <dbReference type="NCBI Taxonomy" id="43928"/>
    <lineage>
        <taxon>Archaea</taxon>
        <taxon>Methanobacteriati</taxon>
        <taxon>Methanobacteriota</taxon>
        <taxon>Stenosarchaea group</taxon>
        <taxon>Halobacteria</taxon>
        <taxon>Halobacteriales</taxon>
        <taxon>Haloferacaceae</taxon>
        <taxon>Halobaculum</taxon>
    </lineage>
</organism>
<feature type="region of interest" description="Disordered" evidence="6">
    <location>
        <begin position="236"/>
        <end position="282"/>
    </location>
</feature>
<sequence>MARHGTDRTVGAADAAARRAEASDGPTAASTDAVDEALKTRTMDEAPVGITIADATEPDMPLVYANAAFERITGYPPSYAVGRNCRFLQGEATRERPVEQMRTAIERGGATTVEIRNYRRDGELFWNEVTIAPLYDESGAVVNYVGFQQDVTRRKRAERAAEQRAARIERERAAQRRLLQRLHGVVTDVTEAVTRSTSRTDLEREVVDRIDRTYAGAWIGRYDPRAEEIVIEAAEGSTGGEDAGRRVPLACGPTEEADGNGDRSGVGNENRNAGGSDDQEADGRVAAAVSGAMTDRFVRTESIDDSSGSGVTEVAAIPIHYGDATYGAVGVYTHTDGGFATNERAVLTAVGRAFATGVNAIETRRTFHDREGVELRFGIGDHPLTAVAAAAGCPLHYRGTVGDRDRPSMLFEASADGSGVDPDALRAAGGELATVHSVLAETADATILELSVDDDRLRRLFEEHGAELEAMTVESDRARIAVAAGREALAQSLVEAVTEAFDRTELLGYRRHTDRGRTRAEFVAAVTDDLTDRQHAALVRAVAAGYFEWPRAVDGDELAGSMGVCRSTFHQHLRAAERKLVAAFVGSEESDPLADPEIPN</sequence>
<dbReference type="SUPFAM" id="SSF55781">
    <property type="entry name" value="GAF domain-like"/>
    <property type="match status" value="1"/>
</dbReference>
<dbReference type="OrthoDB" id="106505at2157"/>
<dbReference type="Proteomes" id="UP000184357">
    <property type="component" value="Unassembled WGS sequence"/>
</dbReference>
<dbReference type="Pfam" id="PF04967">
    <property type="entry name" value="HTH_10"/>
    <property type="match status" value="1"/>
</dbReference>
<dbReference type="PROSITE" id="PS50112">
    <property type="entry name" value="PAS"/>
    <property type="match status" value="1"/>
</dbReference>
<dbReference type="InterPro" id="IPR035965">
    <property type="entry name" value="PAS-like_dom_sf"/>
</dbReference>
<dbReference type="Gene3D" id="3.30.450.40">
    <property type="match status" value="1"/>
</dbReference>
<dbReference type="AlphaFoldDB" id="A0A1M5UDV9"/>
<protein>
    <submittedName>
        <fullName evidence="9">PAS domain S-box-containing protein</fullName>
    </submittedName>
</protein>
<dbReference type="STRING" id="43928.SAMN05443636_2997"/>
<proteinExistence type="predicted"/>
<dbReference type="Pfam" id="PF15915">
    <property type="entry name" value="BAT"/>
    <property type="match status" value="1"/>
</dbReference>
<evidence type="ECO:0000256" key="3">
    <source>
        <dbReference type="ARBA" id="ARBA00022991"/>
    </source>
</evidence>
<dbReference type="InterPro" id="IPR007050">
    <property type="entry name" value="HTH_bacterioopsin"/>
</dbReference>
<evidence type="ECO:0000313" key="10">
    <source>
        <dbReference type="Proteomes" id="UP000184357"/>
    </source>
</evidence>
<dbReference type="Gene3D" id="3.30.450.20">
    <property type="entry name" value="PAS domain"/>
    <property type="match status" value="1"/>
</dbReference>
<evidence type="ECO:0000256" key="2">
    <source>
        <dbReference type="ARBA" id="ARBA00022643"/>
    </source>
</evidence>
<dbReference type="CDD" id="cd00130">
    <property type="entry name" value="PAS"/>
    <property type="match status" value="1"/>
</dbReference>
<keyword evidence="3" id="KW-0157">Chromophore</keyword>
<keyword evidence="5" id="KW-0804">Transcription</keyword>